<feature type="active site" description="Proton donor" evidence="8">
    <location>
        <position position="53"/>
    </location>
</feature>
<gene>
    <name evidence="8" type="primary">panC</name>
    <name evidence="9" type="ORF">E4L95_00670</name>
</gene>
<organism evidence="9 10">
    <name type="scientific">Paracoccus liaowanqingii</name>
    <dbReference type="NCBI Taxonomy" id="2560053"/>
    <lineage>
        <taxon>Bacteria</taxon>
        <taxon>Pseudomonadati</taxon>
        <taxon>Pseudomonadota</taxon>
        <taxon>Alphaproteobacteria</taxon>
        <taxon>Rhodobacterales</taxon>
        <taxon>Paracoccaceae</taxon>
        <taxon>Paracoccus</taxon>
    </lineage>
</organism>
<dbReference type="InterPro" id="IPR014729">
    <property type="entry name" value="Rossmann-like_a/b/a_fold"/>
</dbReference>
<dbReference type="GO" id="GO:0015940">
    <property type="term" value="P:pantothenate biosynthetic process"/>
    <property type="evidence" value="ECO:0007669"/>
    <property type="project" value="UniProtKB-UniRule"/>
</dbReference>
<comment type="subunit">
    <text evidence="8">Homodimer.</text>
</comment>
<sequence>MALPMPGPAARLRLVSRGALMQICRSTQAMRDWRQDAGRVALVPTMGALHPGHLSLVTRARDWLDAQGGGRVVTSIFVNPTQFAPSEDLDKYPRSEAQDLDLLAGAGCDAVFLPQVADIYRPGAQTQVEVTGLGRMLMGRLRPGHFRGVATVVTKLFNIIQPQAAVFGEKDYQQLTLIRQMVADLDIPVQVLAGPTVRDADGLALSSRNQRLTPEDRVAAPVLARALDRAQAMIAQGTTPAALRRAIRTLLAAEPQGQVRSIDIRDADDLARIATLDRPVVILLAVRFGEVLLIDQRVVHP</sequence>
<evidence type="ECO:0000256" key="5">
    <source>
        <dbReference type="ARBA" id="ARBA00022741"/>
    </source>
</evidence>
<feature type="binding site" evidence="8">
    <location>
        <position position="82"/>
    </location>
    <ligand>
        <name>beta-alanine</name>
        <dbReference type="ChEBI" id="CHEBI:57966"/>
    </ligand>
</feature>
<feature type="binding site" evidence="8">
    <location>
        <begin position="205"/>
        <end position="208"/>
    </location>
    <ligand>
        <name>ATP</name>
        <dbReference type="ChEBI" id="CHEBI:30616"/>
    </ligand>
</feature>
<dbReference type="Pfam" id="PF02569">
    <property type="entry name" value="Pantoate_ligase"/>
    <property type="match status" value="1"/>
</dbReference>
<dbReference type="EMBL" id="SRPG01000003">
    <property type="protein sequence ID" value="TGN68625.1"/>
    <property type="molecule type" value="Genomic_DNA"/>
</dbReference>
<feature type="binding site" evidence="8">
    <location>
        <position position="197"/>
    </location>
    <ligand>
        <name>ATP</name>
        <dbReference type="ChEBI" id="CHEBI:30616"/>
    </ligand>
</feature>
<keyword evidence="10" id="KW-1185">Reference proteome</keyword>
<comment type="similarity">
    <text evidence="2 8">Belongs to the pantothenate synthetase family.</text>
</comment>
<comment type="miscellaneous">
    <text evidence="8">The reaction proceeds by a bi uni uni bi ping pong mechanism.</text>
</comment>
<dbReference type="CDD" id="cd00560">
    <property type="entry name" value="PanC"/>
    <property type="match status" value="1"/>
</dbReference>
<proteinExistence type="inferred from homology"/>
<dbReference type="Gene3D" id="3.30.1300.10">
    <property type="entry name" value="Pantoate-beta-alanine ligase, C-terminal domain"/>
    <property type="match status" value="1"/>
</dbReference>
<keyword evidence="6 8" id="KW-0067">ATP-binding</keyword>
<feature type="binding site" evidence="8">
    <location>
        <begin position="46"/>
        <end position="53"/>
    </location>
    <ligand>
        <name>ATP</name>
        <dbReference type="ChEBI" id="CHEBI:30616"/>
    </ligand>
</feature>
<dbReference type="InterPro" id="IPR003721">
    <property type="entry name" value="Pantoate_ligase"/>
</dbReference>
<dbReference type="PANTHER" id="PTHR21299">
    <property type="entry name" value="CYTIDYLATE KINASE/PANTOATE-BETA-ALANINE LIGASE"/>
    <property type="match status" value="1"/>
</dbReference>
<comment type="caution">
    <text evidence="9">The sequence shown here is derived from an EMBL/GenBank/DDBJ whole genome shotgun (WGS) entry which is preliminary data.</text>
</comment>
<dbReference type="GO" id="GO:0005524">
    <property type="term" value="F:ATP binding"/>
    <property type="evidence" value="ECO:0007669"/>
    <property type="project" value="UniProtKB-KW"/>
</dbReference>
<dbReference type="GO" id="GO:0005829">
    <property type="term" value="C:cytosol"/>
    <property type="evidence" value="ECO:0007669"/>
    <property type="project" value="TreeGrafter"/>
</dbReference>
<dbReference type="OrthoDB" id="9773087at2"/>
<evidence type="ECO:0000256" key="2">
    <source>
        <dbReference type="ARBA" id="ARBA00009256"/>
    </source>
</evidence>
<dbReference type="NCBIfam" id="TIGR00018">
    <property type="entry name" value="panC"/>
    <property type="match status" value="1"/>
</dbReference>
<evidence type="ECO:0000313" key="10">
    <source>
        <dbReference type="Proteomes" id="UP000297972"/>
    </source>
</evidence>
<feature type="binding site" evidence="8">
    <location>
        <position position="82"/>
    </location>
    <ligand>
        <name>(R)-pantoate</name>
        <dbReference type="ChEBI" id="CHEBI:15980"/>
    </ligand>
</feature>
<evidence type="ECO:0000256" key="8">
    <source>
        <dbReference type="HAMAP-Rule" id="MF_00158"/>
    </source>
</evidence>
<dbReference type="InterPro" id="IPR042176">
    <property type="entry name" value="Pantoate_ligase_C"/>
</dbReference>
<evidence type="ECO:0000256" key="6">
    <source>
        <dbReference type="ARBA" id="ARBA00022840"/>
    </source>
</evidence>
<keyword evidence="4 8" id="KW-0566">Pantothenate biosynthesis</keyword>
<evidence type="ECO:0000256" key="1">
    <source>
        <dbReference type="ARBA" id="ARBA00004990"/>
    </source>
</evidence>
<evidence type="ECO:0000313" key="9">
    <source>
        <dbReference type="EMBL" id="TGN68625.1"/>
    </source>
</evidence>
<reference evidence="9 10" key="1">
    <citation type="submission" date="2019-03" db="EMBL/GenBank/DDBJ databases">
        <authorList>
            <person name="Li J."/>
        </authorList>
    </citation>
    <scope>NUCLEOTIDE SEQUENCE [LARGE SCALE GENOMIC DNA]</scope>
    <source>
        <strain evidence="9 10">3058</strain>
    </source>
</reference>
<evidence type="ECO:0000256" key="4">
    <source>
        <dbReference type="ARBA" id="ARBA00022655"/>
    </source>
</evidence>
<dbReference type="SUPFAM" id="SSF52374">
    <property type="entry name" value="Nucleotidylyl transferase"/>
    <property type="match status" value="1"/>
</dbReference>
<dbReference type="Gene3D" id="3.40.50.620">
    <property type="entry name" value="HUPs"/>
    <property type="match status" value="1"/>
</dbReference>
<dbReference type="PANTHER" id="PTHR21299:SF1">
    <property type="entry name" value="PANTOATE--BETA-ALANINE LIGASE"/>
    <property type="match status" value="1"/>
</dbReference>
<comment type="pathway">
    <text evidence="1 8">Cofactor biosynthesis; (R)-pantothenate biosynthesis; (R)-pantothenate from (R)-pantoate and beta-alanine: step 1/1.</text>
</comment>
<keyword evidence="5 8" id="KW-0547">Nucleotide-binding</keyword>
<accession>A0A4Z1CT05</accession>
<name>A0A4Z1CT05_9RHOB</name>
<comment type="catalytic activity">
    <reaction evidence="7 8">
        <text>(R)-pantoate + beta-alanine + ATP = (R)-pantothenate + AMP + diphosphate + H(+)</text>
        <dbReference type="Rhea" id="RHEA:10912"/>
        <dbReference type="ChEBI" id="CHEBI:15378"/>
        <dbReference type="ChEBI" id="CHEBI:15980"/>
        <dbReference type="ChEBI" id="CHEBI:29032"/>
        <dbReference type="ChEBI" id="CHEBI:30616"/>
        <dbReference type="ChEBI" id="CHEBI:33019"/>
        <dbReference type="ChEBI" id="CHEBI:57966"/>
        <dbReference type="ChEBI" id="CHEBI:456215"/>
        <dbReference type="EC" id="6.3.2.1"/>
    </reaction>
</comment>
<feature type="binding site" evidence="8">
    <location>
        <begin position="168"/>
        <end position="171"/>
    </location>
    <ligand>
        <name>ATP</name>
        <dbReference type="ChEBI" id="CHEBI:30616"/>
    </ligand>
</feature>
<dbReference type="EC" id="6.3.2.1" evidence="8"/>
<keyword evidence="8" id="KW-0963">Cytoplasm</keyword>
<keyword evidence="3 8" id="KW-0436">Ligase</keyword>
<protein>
    <recommendedName>
        <fullName evidence="8">Pantothenate synthetase</fullName>
        <shortName evidence="8">PS</shortName>
        <ecNumber evidence="8">6.3.2.1</ecNumber>
    </recommendedName>
    <alternativeName>
        <fullName evidence="8">Pantoate--beta-alanine ligase</fullName>
    </alternativeName>
    <alternativeName>
        <fullName evidence="8">Pantoate-activating enzyme</fullName>
    </alternativeName>
</protein>
<dbReference type="Proteomes" id="UP000297972">
    <property type="component" value="Unassembled WGS sequence"/>
</dbReference>
<dbReference type="UniPathway" id="UPA00028">
    <property type="reaction ID" value="UER00005"/>
</dbReference>
<dbReference type="GO" id="GO:0004592">
    <property type="term" value="F:pantoate-beta-alanine ligase activity"/>
    <property type="evidence" value="ECO:0007669"/>
    <property type="project" value="UniProtKB-UniRule"/>
</dbReference>
<comment type="subcellular location">
    <subcellularLocation>
        <location evidence="8">Cytoplasm</location>
    </subcellularLocation>
</comment>
<evidence type="ECO:0000256" key="7">
    <source>
        <dbReference type="ARBA" id="ARBA00048258"/>
    </source>
</evidence>
<feature type="binding site" evidence="8">
    <location>
        <position position="174"/>
    </location>
    <ligand>
        <name>(R)-pantoate</name>
        <dbReference type="ChEBI" id="CHEBI:15980"/>
    </ligand>
</feature>
<comment type="function">
    <text evidence="8">Catalyzes the condensation of pantoate with beta-alanine in an ATP-dependent reaction via a pantoyl-adenylate intermediate.</text>
</comment>
<dbReference type="HAMAP" id="MF_00158">
    <property type="entry name" value="PanC"/>
    <property type="match status" value="1"/>
</dbReference>
<dbReference type="AlphaFoldDB" id="A0A4Z1CT05"/>
<evidence type="ECO:0000256" key="3">
    <source>
        <dbReference type="ARBA" id="ARBA00022598"/>
    </source>
</evidence>